<keyword evidence="4" id="KW-0732">Signal</keyword>
<comment type="subcellular location">
    <subcellularLocation>
        <location evidence="1 5">Secreted</location>
    </subcellularLocation>
</comment>
<dbReference type="GO" id="GO:0005576">
    <property type="term" value="C:extracellular region"/>
    <property type="evidence" value="ECO:0007669"/>
    <property type="project" value="UniProtKB-SubCell"/>
</dbReference>
<dbReference type="EMBL" id="LNFO01002916">
    <property type="protein sequence ID" value="KUF84353.1"/>
    <property type="molecule type" value="Genomic_DNA"/>
</dbReference>
<gene>
    <name evidence="7" type="ORF">AM587_10006669</name>
</gene>
<proteinExistence type="inferred from homology"/>
<comment type="caution">
    <text evidence="7">The sequence shown here is derived from an EMBL/GenBank/DDBJ whole genome shotgun (WGS) entry which is preliminary data.</text>
</comment>
<comment type="function">
    <text evidence="5">Effector that suppresses plant defense responses during pathogen infection.</text>
</comment>
<accession>A0A0W8CJX7</accession>
<dbReference type="AlphaFoldDB" id="A0A0W8CJX7"/>
<comment type="similarity">
    <text evidence="2 5">Belongs to the RxLR effector family.</text>
</comment>
<evidence type="ECO:0000313" key="8">
    <source>
        <dbReference type="Proteomes" id="UP000052943"/>
    </source>
</evidence>
<dbReference type="Pfam" id="PF16810">
    <property type="entry name" value="RXLR"/>
    <property type="match status" value="1"/>
</dbReference>
<dbReference type="Proteomes" id="UP000052943">
    <property type="component" value="Unassembled WGS sequence"/>
</dbReference>
<organism evidence="7 8">
    <name type="scientific">Phytophthora nicotianae</name>
    <name type="common">Potato buckeye rot agent</name>
    <name type="synonym">Phytophthora parasitica</name>
    <dbReference type="NCBI Taxonomy" id="4792"/>
    <lineage>
        <taxon>Eukaryota</taxon>
        <taxon>Sar</taxon>
        <taxon>Stramenopiles</taxon>
        <taxon>Oomycota</taxon>
        <taxon>Peronosporomycetes</taxon>
        <taxon>Peronosporales</taxon>
        <taxon>Peronosporaceae</taxon>
        <taxon>Phytophthora</taxon>
    </lineage>
</organism>
<protein>
    <recommendedName>
        <fullName evidence="5">RxLR effector protein</fullName>
    </recommendedName>
</protein>
<keyword evidence="3 5" id="KW-0964">Secreted</keyword>
<keyword evidence="6" id="KW-1133">Transmembrane helix</keyword>
<name>A0A0W8CJX7_PHYNI</name>
<feature type="transmembrane region" description="Helical" evidence="6">
    <location>
        <begin position="38"/>
        <end position="62"/>
    </location>
</feature>
<evidence type="ECO:0000256" key="3">
    <source>
        <dbReference type="ARBA" id="ARBA00022525"/>
    </source>
</evidence>
<evidence type="ECO:0000256" key="1">
    <source>
        <dbReference type="ARBA" id="ARBA00004613"/>
    </source>
</evidence>
<evidence type="ECO:0000256" key="4">
    <source>
        <dbReference type="ARBA" id="ARBA00022729"/>
    </source>
</evidence>
<evidence type="ECO:0000256" key="6">
    <source>
        <dbReference type="SAM" id="Phobius"/>
    </source>
</evidence>
<evidence type="ECO:0000256" key="2">
    <source>
        <dbReference type="ARBA" id="ARBA00010400"/>
    </source>
</evidence>
<keyword evidence="6" id="KW-0812">Transmembrane</keyword>
<comment type="domain">
    <text evidence="5">The RxLR-dEER motif acts to carry the protein into the host cell cytoplasm through binding to cell surface phosphatidylinositol-3-phosphate.</text>
</comment>
<keyword evidence="6" id="KW-0472">Membrane</keyword>
<reference evidence="7 8" key="1">
    <citation type="submission" date="2015-11" db="EMBL/GenBank/DDBJ databases">
        <title>Genomes and virulence difference between two physiological races of Phytophthora nicotianae.</title>
        <authorList>
            <person name="Liu H."/>
            <person name="Ma X."/>
            <person name="Yu H."/>
            <person name="Fang D."/>
            <person name="Li Y."/>
            <person name="Wang X."/>
            <person name="Wang W."/>
            <person name="Dong Y."/>
            <person name="Xiao B."/>
        </authorList>
    </citation>
    <scope>NUCLEOTIDE SEQUENCE [LARGE SCALE GENOMIC DNA]</scope>
    <source>
        <strain evidence="8">race 0</strain>
    </source>
</reference>
<dbReference type="InterPro" id="IPR031825">
    <property type="entry name" value="RXLR"/>
</dbReference>
<evidence type="ECO:0000313" key="7">
    <source>
        <dbReference type="EMBL" id="KUF84353.1"/>
    </source>
</evidence>
<evidence type="ECO:0000256" key="5">
    <source>
        <dbReference type="RuleBase" id="RU367124"/>
    </source>
</evidence>
<sequence length="206" mass="23411">MDLHTVINCRMLIPFHNLPCPQQSSLPIKKNRTSPMRLSSFIVVGAAVVNLLTSGSVVVAAFPRVSDVSAMAIAPHRMDQGATNGGKRLLRYHSNNNRGGDEDIAEERGIFDFKNLEMLTNLARLNKANNLDSRLDDFFQALIKAKVNPTNIHHTRLDQDDYLELRQLFRTWYTFYHRASPDYFEHIDGAYAIEDIPSNRVKAKNK</sequence>